<keyword evidence="3" id="KW-1185">Reference proteome</keyword>
<dbReference type="InterPro" id="IPR035197">
    <property type="entry name" value="DUF5313"/>
</dbReference>
<evidence type="ECO:0000313" key="3">
    <source>
        <dbReference type="Proteomes" id="UP001164693"/>
    </source>
</evidence>
<sequence length="106" mass="12060">MAERPPVGRWLLYAIGFRLPERYDEWVFRDLNSRGWRLRESLRILATALPFAIGALFLPGELGLRELTASFFVFGPALIAAAYADEFRAYRLRQHGLLPPSGPDPD</sequence>
<feature type="transmembrane region" description="Helical" evidence="1">
    <location>
        <begin position="66"/>
        <end position="84"/>
    </location>
</feature>
<evidence type="ECO:0000256" key="1">
    <source>
        <dbReference type="SAM" id="Phobius"/>
    </source>
</evidence>
<dbReference type="Pfam" id="PF17240">
    <property type="entry name" value="DUF5313"/>
    <property type="match status" value="1"/>
</dbReference>
<organism evidence="2 3">
    <name type="scientific">Jatrophihabitans cynanchi</name>
    <dbReference type="NCBI Taxonomy" id="2944128"/>
    <lineage>
        <taxon>Bacteria</taxon>
        <taxon>Bacillati</taxon>
        <taxon>Actinomycetota</taxon>
        <taxon>Actinomycetes</taxon>
        <taxon>Jatrophihabitantales</taxon>
        <taxon>Jatrophihabitantaceae</taxon>
        <taxon>Jatrophihabitans</taxon>
    </lineage>
</organism>
<dbReference type="EMBL" id="CP097463">
    <property type="protein sequence ID" value="WAX58689.1"/>
    <property type="molecule type" value="Genomic_DNA"/>
</dbReference>
<protein>
    <submittedName>
        <fullName evidence="2">DUF5313 domain-containing protein</fullName>
    </submittedName>
</protein>
<evidence type="ECO:0000313" key="2">
    <source>
        <dbReference type="EMBL" id="WAX58689.1"/>
    </source>
</evidence>
<dbReference type="Proteomes" id="UP001164693">
    <property type="component" value="Chromosome"/>
</dbReference>
<name>A0ABY7K1H4_9ACTN</name>
<feature type="transmembrane region" description="Helical" evidence="1">
    <location>
        <begin position="42"/>
        <end position="60"/>
    </location>
</feature>
<keyword evidence="1" id="KW-1133">Transmembrane helix</keyword>
<keyword evidence="1" id="KW-0472">Membrane</keyword>
<dbReference type="RefSeq" id="WP_269445233.1">
    <property type="nucleotide sequence ID" value="NZ_CP097463.1"/>
</dbReference>
<keyword evidence="1" id="KW-0812">Transmembrane</keyword>
<proteinExistence type="predicted"/>
<accession>A0ABY7K1H4</accession>
<reference evidence="2" key="1">
    <citation type="submission" date="2022-05" db="EMBL/GenBank/DDBJ databases">
        <title>Jatrophihabitans sp. SB3-54 whole genome sequence.</title>
        <authorList>
            <person name="Suh M.K."/>
            <person name="Eom M.K."/>
            <person name="Kim J.S."/>
            <person name="Kim H.S."/>
            <person name="Do H.E."/>
            <person name="Shin Y.K."/>
            <person name="Lee J.-S."/>
        </authorList>
    </citation>
    <scope>NUCLEOTIDE SEQUENCE</scope>
    <source>
        <strain evidence="2">SB3-54</strain>
    </source>
</reference>
<gene>
    <name evidence="2" type="ORF">M6B22_07980</name>
</gene>